<sequence>MKSTMIKTTVREIQESLGRYLAILAIVALGVGLYVGLTVTKPDMLAAGENYLEENRLYDLRLVSTIGYDDAAVKAVNEREDVEIAEGEIYTDFLAVDEAGEESVLRAHSMLWKLNQAVVTAGRKPTAGNECMVDAQAYGKDALGTTIRVSENNDEDTADMFRYTEYTIVGLCNSSYYINYERGTTALGSGRLKGFVYLPKDGFDTDYYTDIYVFLKDRYGLYSREYDDAVEAAEDWAEPLAEELAQERYLSLKEDAEWQIEDGERQLAENRAEAEEEFADARKELEDGQKEIEDGQKEIDDGWAEIEDAKREIEENQGTLADSRQELTDGQAQLADGRQELADRKTEASDLEDADERDSMEGGLNLAEAQLFGNEAQLNAGLGLVNMGQAQIAAAREQIARNEERLRQAQEELSDAKEELADGWEDYEEGLREFEEQMAEAEEELSDAREELADLEEPDTYVLTRDENIGYACYESDSSIIEGIAGVFPVFFFLVAALVCMTTMARMVEEQRTQIGVLKALGYGKTGIMGIYLFYSGSAAILGCLIGFFVGSWLFPSVIWFAYGIMYSMGDFVLLMDWRLGAVSLAVSVLCSMGTTFATCRYELAEVAAQLMRPKAPKSGKRILLERIPLFWNRLSFLVKVSIRNIFRYKQRFFMMVFGIGGCTALLLTGFGIKDSIGGIIDDQYGEIQLNDLGVTFSDPYEQKDRTEFETVMAQEAEGFMISFEESADLINGEESESVTLVVPRDPEGMGDYLSLHTEKGEAISWPEKGEAVLTAKMAEKCGLTVGDEATLTDEDGNSLTVTVSGINENFIYNYAYLSPETWEEQTGQTPEYQTVYVNVKEGQDIHAASALIMNCSGVASVSAYEDMRVRFGSMMESLDYVVAVIIVCAGALAFIVLYNLTNINITERLREIATIKVLGFYRNETASYVFRENLLLTGLGALAGLVMGKYLHSFVMEQVDIDMITFDVHIAPLSVLYSILLTFVFAVFVCGVMNRKLDAINMAESMKSIE</sequence>
<organism evidence="11 12">
    <name type="scientific">Candidatus Eisenbergiella pullistercoris</name>
    <dbReference type="NCBI Taxonomy" id="2838555"/>
    <lineage>
        <taxon>Bacteria</taxon>
        <taxon>Bacillati</taxon>
        <taxon>Bacillota</taxon>
        <taxon>Clostridia</taxon>
        <taxon>Lachnospirales</taxon>
        <taxon>Lachnospiraceae</taxon>
        <taxon>Eisenbergiella</taxon>
    </lineage>
</organism>
<comment type="caution">
    <text evidence="11">The sequence shown here is derived from an EMBL/GenBank/DDBJ whole genome shotgun (WGS) entry which is preliminary data.</text>
</comment>
<dbReference type="PANTHER" id="PTHR30287:SF1">
    <property type="entry name" value="INNER MEMBRANE PROTEIN"/>
    <property type="match status" value="1"/>
</dbReference>
<dbReference type="InterPro" id="IPR003838">
    <property type="entry name" value="ABC3_permease_C"/>
</dbReference>
<evidence type="ECO:0000256" key="4">
    <source>
        <dbReference type="ARBA" id="ARBA00022989"/>
    </source>
</evidence>
<feature type="coiled-coil region" evidence="6">
    <location>
        <begin position="385"/>
        <end position="458"/>
    </location>
</feature>
<feature type="transmembrane region" description="Helical" evidence="8">
    <location>
        <begin position="935"/>
        <end position="956"/>
    </location>
</feature>
<feature type="transmembrane region" description="Helical" evidence="8">
    <location>
        <begin position="529"/>
        <end position="551"/>
    </location>
</feature>
<keyword evidence="2" id="KW-1003">Cell membrane</keyword>
<gene>
    <name evidence="11" type="ORF">H9831_00780</name>
</gene>
<dbReference type="GO" id="GO:0005886">
    <property type="term" value="C:plasma membrane"/>
    <property type="evidence" value="ECO:0007669"/>
    <property type="project" value="UniProtKB-SubCell"/>
</dbReference>
<evidence type="ECO:0000256" key="8">
    <source>
        <dbReference type="SAM" id="Phobius"/>
    </source>
</evidence>
<evidence type="ECO:0000256" key="2">
    <source>
        <dbReference type="ARBA" id="ARBA00022475"/>
    </source>
</evidence>
<feature type="domain" description="ABC3 transporter permease C-terminal" evidence="9">
    <location>
        <begin position="487"/>
        <end position="598"/>
    </location>
</feature>
<dbReference type="AlphaFoldDB" id="A0A9D1YN92"/>
<keyword evidence="3 8" id="KW-0812">Transmembrane</keyword>
<evidence type="ECO:0000256" key="6">
    <source>
        <dbReference type="SAM" id="Coils"/>
    </source>
</evidence>
<dbReference type="Gene3D" id="1.10.287.1490">
    <property type="match status" value="1"/>
</dbReference>
<protein>
    <submittedName>
        <fullName evidence="11">ABC transporter permease</fullName>
    </submittedName>
</protein>
<dbReference type="InterPro" id="IPR025857">
    <property type="entry name" value="MacB_PCD"/>
</dbReference>
<feature type="transmembrane region" description="Helical" evidence="8">
    <location>
        <begin position="881"/>
        <end position="901"/>
    </location>
</feature>
<evidence type="ECO:0000256" key="3">
    <source>
        <dbReference type="ARBA" id="ARBA00022692"/>
    </source>
</evidence>
<dbReference type="Proteomes" id="UP000824007">
    <property type="component" value="Unassembled WGS sequence"/>
</dbReference>
<keyword evidence="4 8" id="KW-1133">Transmembrane helix</keyword>
<evidence type="ECO:0000259" key="10">
    <source>
        <dbReference type="Pfam" id="PF12704"/>
    </source>
</evidence>
<reference evidence="11" key="2">
    <citation type="submission" date="2021-04" db="EMBL/GenBank/DDBJ databases">
        <authorList>
            <person name="Gilroy R."/>
        </authorList>
    </citation>
    <scope>NUCLEOTIDE SEQUENCE</scope>
    <source>
        <strain evidence="11">ChiSxjej3B15-24422</strain>
    </source>
</reference>
<evidence type="ECO:0000256" key="7">
    <source>
        <dbReference type="SAM" id="MobiDB-lite"/>
    </source>
</evidence>
<dbReference type="Pfam" id="PF02687">
    <property type="entry name" value="FtsX"/>
    <property type="match status" value="2"/>
</dbReference>
<proteinExistence type="predicted"/>
<comment type="subcellular location">
    <subcellularLocation>
        <location evidence="1">Cell membrane</location>
        <topology evidence="1">Multi-pass membrane protein</topology>
    </subcellularLocation>
</comment>
<feature type="domain" description="ABC3 transporter permease C-terminal" evidence="9">
    <location>
        <begin position="885"/>
        <end position="994"/>
    </location>
</feature>
<feature type="transmembrane region" description="Helical" evidence="8">
    <location>
        <begin position="976"/>
        <end position="994"/>
    </location>
</feature>
<dbReference type="Pfam" id="PF12704">
    <property type="entry name" value="MacB_PCD"/>
    <property type="match status" value="1"/>
</dbReference>
<dbReference type="InterPro" id="IPR038766">
    <property type="entry name" value="Membrane_comp_ABC_pdt"/>
</dbReference>
<evidence type="ECO:0000313" key="11">
    <source>
        <dbReference type="EMBL" id="HIY59211.1"/>
    </source>
</evidence>
<feature type="compositionally biased region" description="Basic and acidic residues" evidence="7">
    <location>
        <begin position="337"/>
        <end position="348"/>
    </location>
</feature>
<feature type="domain" description="MacB-like periplasmic core" evidence="10">
    <location>
        <begin position="656"/>
        <end position="853"/>
    </location>
</feature>
<evidence type="ECO:0000313" key="12">
    <source>
        <dbReference type="Proteomes" id="UP000824007"/>
    </source>
</evidence>
<feature type="coiled-coil region" evidence="6">
    <location>
        <begin position="253"/>
        <end position="326"/>
    </location>
</feature>
<feature type="transmembrane region" description="Helical" evidence="8">
    <location>
        <begin position="483"/>
        <end position="508"/>
    </location>
</feature>
<feature type="region of interest" description="Disordered" evidence="7">
    <location>
        <begin position="334"/>
        <end position="357"/>
    </location>
</feature>
<keyword evidence="6" id="KW-0175">Coiled coil</keyword>
<evidence type="ECO:0000259" key="9">
    <source>
        <dbReference type="Pfam" id="PF02687"/>
    </source>
</evidence>
<feature type="transmembrane region" description="Helical" evidence="8">
    <location>
        <begin position="653"/>
        <end position="673"/>
    </location>
</feature>
<feature type="transmembrane region" description="Helical" evidence="8">
    <location>
        <begin position="20"/>
        <end position="37"/>
    </location>
</feature>
<evidence type="ECO:0000256" key="5">
    <source>
        <dbReference type="ARBA" id="ARBA00023136"/>
    </source>
</evidence>
<evidence type="ECO:0000256" key="1">
    <source>
        <dbReference type="ARBA" id="ARBA00004651"/>
    </source>
</evidence>
<accession>A0A9D1YN92</accession>
<dbReference type="PANTHER" id="PTHR30287">
    <property type="entry name" value="MEMBRANE COMPONENT OF PREDICTED ABC SUPERFAMILY METABOLITE UPTAKE TRANSPORTER"/>
    <property type="match status" value="1"/>
</dbReference>
<dbReference type="EMBL" id="DXDD01000007">
    <property type="protein sequence ID" value="HIY59211.1"/>
    <property type="molecule type" value="Genomic_DNA"/>
</dbReference>
<reference evidence="11" key="1">
    <citation type="journal article" date="2021" name="PeerJ">
        <title>Extensive microbial diversity within the chicken gut microbiome revealed by metagenomics and culture.</title>
        <authorList>
            <person name="Gilroy R."/>
            <person name="Ravi A."/>
            <person name="Getino M."/>
            <person name="Pursley I."/>
            <person name="Horton D.L."/>
            <person name="Alikhan N.F."/>
            <person name="Baker D."/>
            <person name="Gharbi K."/>
            <person name="Hall N."/>
            <person name="Watson M."/>
            <person name="Adriaenssens E.M."/>
            <person name="Foster-Nyarko E."/>
            <person name="Jarju S."/>
            <person name="Secka A."/>
            <person name="Antonio M."/>
            <person name="Oren A."/>
            <person name="Chaudhuri R.R."/>
            <person name="La Ragione R."/>
            <person name="Hildebrand F."/>
            <person name="Pallen M.J."/>
        </authorList>
    </citation>
    <scope>NUCLEOTIDE SEQUENCE</scope>
    <source>
        <strain evidence="11">ChiSxjej3B15-24422</strain>
    </source>
</reference>
<keyword evidence="5 8" id="KW-0472">Membrane</keyword>
<name>A0A9D1YN92_9FIRM</name>